<keyword evidence="2 5" id="KW-0812">Transmembrane</keyword>
<dbReference type="GeneID" id="71985658"/>
<name>A0A9Q8LHB8_PASFU</name>
<evidence type="ECO:0000256" key="3">
    <source>
        <dbReference type="ARBA" id="ARBA00022989"/>
    </source>
</evidence>
<dbReference type="GO" id="GO:0015244">
    <property type="term" value="F:fluconazole transmembrane transporter activity"/>
    <property type="evidence" value="ECO:0007669"/>
    <property type="project" value="TreeGrafter"/>
</dbReference>
<evidence type="ECO:0000313" key="8">
    <source>
        <dbReference type="Proteomes" id="UP000756132"/>
    </source>
</evidence>
<dbReference type="InterPro" id="IPR036259">
    <property type="entry name" value="MFS_trans_sf"/>
</dbReference>
<evidence type="ECO:0000256" key="2">
    <source>
        <dbReference type="ARBA" id="ARBA00022692"/>
    </source>
</evidence>
<feature type="transmembrane region" description="Helical" evidence="5">
    <location>
        <begin position="45"/>
        <end position="62"/>
    </location>
</feature>
<evidence type="ECO:0000313" key="7">
    <source>
        <dbReference type="EMBL" id="UJO17464.1"/>
    </source>
</evidence>
<evidence type="ECO:0000259" key="6">
    <source>
        <dbReference type="PROSITE" id="PS50850"/>
    </source>
</evidence>
<dbReference type="PROSITE" id="PS50850">
    <property type="entry name" value="MFS"/>
    <property type="match status" value="1"/>
</dbReference>
<dbReference type="OrthoDB" id="3357846at2759"/>
<reference evidence="7" key="1">
    <citation type="submission" date="2021-12" db="EMBL/GenBank/DDBJ databases">
        <authorList>
            <person name="Zaccaron A."/>
            <person name="Stergiopoulos I."/>
        </authorList>
    </citation>
    <scope>NUCLEOTIDE SEQUENCE</scope>
    <source>
        <strain evidence="7">Race5_Kim</strain>
    </source>
</reference>
<evidence type="ECO:0000256" key="5">
    <source>
        <dbReference type="SAM" id="Phobius"/>
    </source>
</evidence>
<organism evidence="7 8">
    <name type="scientific">Passalora fulva</name>
    <name type="common">Tomato leaf mold</name>
    <name type="synonym">Cladosporium fulvum</name>
    <dbReference type="NCBI Taxonomy" id="5499"/>
    <lineage>
        <taxon>Eukaryota</taxon>
        <taxon>Fungi</taxon>
        <taxon>Dikarya</taxon>
        <taxon>Ascomycota</taxon>
        <taxon>Pezizomycotina</taxon>
        <taxon>Dothideomycetes</taxon>
        <taxon>Dothideomycetidae</taxon>
        <taxon>Mycosphaerellales</taxon>
        <taxon>Mycosphaerellaceae</taxon>
        <taxon>Fulvia</taxon>
    </lineage>
</organism>
<dbReference type="PANTHER" id="PTHR23502:SF23">
    <property type="entry name" value="FLUCONAZOLE RESISTANCE PROTEIN 1"/>
    <property type="match status" value="1"/>
</dbReference>
<dbReference type="SUPFAM" id="SSF103473">
    <property type="entry name" value="MFS general substrate transporter"/>
    <property type="match status" value="1"/>
</dbReference>
<dbReference type="EMBL" id="CP090167">
    <property type="protein sequence ID" value="UJO17464.1"/>
    <property type="molecule type" value="Genomic_DNA"/>
</dbReference>
<feature type="transmembrane region" description="Helical" evidence="5">
    <location>
        <begin position="69"/>
        <end position="90"/>
    </location>
</feature>
<evidence type="ECO:0000256" key="1">
    <source>
        <dbReference type="ARBA" id="ARBA00004141"/>
    </source>
</evidence>
<feature type="transmembrane region" description="Helical" evidence="5">
    <location>
        <begin position="137"/>
        <end position="161"/>
    </location>
</feature>
<protein>
    <submittedName>
        <fullName evidence="7">MFS-type transporter pyvG</fullName>
    </submittedName>
</protein>
<feature type="transmembrane region" description="Helical" evidence="5">
    <location>
        <begin position="7"/>
        <end position="25"/>
    </location>
</feature>
<reference evidence="7" key="2">
    <citation type="journal article" date="2022" name="Microb. Genom.">
        <title>A chromosome-scale genome assembly of the tomato pathogen Cladosporium fulvum reveals a compartmentalized genome architecture and the presence of a dispensable chromosome.</title>
        <authorList>
            <person name="Zaccaron A.Z."/>
            <person name="Chen L.H."/>
            <person name="Samaras A."/>
            <person name="Stergiopoulos I."/>
        </authorList>
    </citation>
    <scope>NUCLEOTIDE SEQUENCE</scope>
    <source>
        <strain evidence="7">Race5_Kim</strain>
    </source>
</reference>
<dbReference type="InterPro" id="IPR020846">
    <property type="entry name" value="MFS_dom"/>
</dbReference>
<evidence type="ECO:0000256" key="4">
    <source>
        <dbReference type="ARBA" id="ARBA00023136"/>
    </source>
</evidence>
<sequence>MMESWNLGRVASSVGLSIYVIGYGLGPLIMSPLSEVPWTGRNPPYLIGKFIFVILCIPIALVDNFAGMLVLRFLLGVAGSPALATGGASYGDFATGMQLPYAIAIWAGGASAGPSLGPLISNFAVTASWRWPFYETLLIAGPTFFVMLFLLPETSGDYILLRRAQRLRKLTGRSDLMAESEIKARDQKPKEVLFQALIKPWEINMKDPAVLFTTLYLG</sequence>
<comment type="subcellular location">
    <subcellularLocation>
        <location evidence="1">Membrane</location>
        <topology evidence="1">Multi-pass membrane protein</topology>
    </subcellularLocation>
</comment>
<dbReference type="InterPro" id="IPR011701">
    <property type="entry name" value="MFS"/>
</dbReference>
<dbReference type="Proteomes" id="UP000756132">
    <property type="component" value="Chromosome 5"/>
</dbReference>
<dbReference type="PANTHER" id="PTHR23502">
    <property type="entry name" value="MAJOR FACILITATOR SUPERFAMILY"/>
    <property type="match status" value="1"/>
</dbReference>
<feature type="domain" description="Major facilitator superfamily (MFS) profile" evidence="6">
    <location>
        <begin position="1"/>
        <end position="218"/>
    </location>
</feature>
<keyword evidence="3 5" id="KW-1133">Transmembrane helix</keyword>
<gene>
    <name evidence="7" type="ORF">CLAFUR5_05780</name>
</gene>
<dbReference type="KEGG" id="ffu:CLAFUR5_05780"/>
<dbReference type="RefSeq" id="XP_047761830.1">
    <property type="nucleotide sequence ID" value="XM_047904928.1"/>
</dbReference>
<accession>A0A9Q8LHB8</accession>
<keyword evidence="8" id="KW-1185">Reference proteome</keyword>
<dbReference type="AlphaFoldDB" id="A0A9Q8LHB8"/>
<keyword evidence="4 5" id="KW-0472">Membrane</keyword>
<dbReference type="Gene3D" id="1.20.1720.10">
    <property type="entry name" value="Multidrug resistance protein D"/>
    <property type="match status" value="1"/>
</dbReference>
<dbReference type="GO" id="GO:1990961">
    <property type="term" value="P:xenobiotic detoxification by transmembrane export across the plasma membrane"/>
    <property type="evidence" value="ECO:0007669"/>
    <property type="project" value="TreeGrafter"/>
</dbReference>
<proteinExistence type="predicted"/>
<dbReference type="GO" id="GO:0005886">
    <property type="term" value="C:plasma membrane"/>
    <property type="evidence" value="ECO:0007669"/>
    <property type="project" value="TreeGrafter"/>
</dbReference>
<dbReference type="Pfam" id="PF07690">
    <property type="entry name" value="MFS_1"/>
    <property type="match status" value="1"/>
</dbReference>